<dbReference type="KEGG" id="nin:NADRNF5_0005"/>
<dbReference type="Gene3D" id="2.60.40.1190">
    <property type="match status" value="1"/>
</dbReference>
<keyword evidence="1" id="KW-0812">Transmembrane</keyword>
<dbReference type="SUPFAM" id="SSF49344">
    <property type="entry name" value="CBD9-like"/>
    <property type="match status" value="1"/>
</dbReference>
<protein>
    <recommendedName>
        <fullName evidence="4">Carbohydrate-binding domain-containing protein</fullName>
    </recommendedName>
</protein>
<dbReference type="OrthoDB" id="11811at2157"/>
<keyword evidence="1" id="KW-1133">Transmembrane helix</keyword>
<dbReference type="HOGENOM" id="CLU_1131560_0_0_2"/>
<reference evidence="3" key="1">
    <citation type="submission" date="2015-03" db="EMBL/GenBank/DDBJ databases">
        <title>Characterization of two novel Thaumarchaeota isolated from the Northern Adriatic Sea.</title>
        <authorList>
            <person name="Bayer B."/>
            <person name="Vojvoda J."/>
            <person name="Offre P."/>
            <person name="Srivastava A."/>
            <person name="Elisabeth N."/>
            <person name="Garcia J.A.L."/>
            <person name="Schleper C."/>
            <person name="Herndl G.J."/>
        </authorList>
    </citation>
    <scope>NUCLEOTIDE SEQUENCE [LARGE SCALE GENOMIC DNA]</scope>
    <source>
        <strain evidence="3">NF5</strain>
    </source>
</reference>
<organism evidence="2 3">
    <name type="scientific">Nitrosopumilus adriaticus</name>
    <dbReference type="NCBI Taxonomy" id="1580092"/>
    <lineage>
        <taxon>Archaea</taxon>
        <taxon>Nitrososphaerota</taxon>
        <taxon>Nitrososphaeria</taxon>
        <taxon>Nitrosopumilales</taxon>
        <taxon>Nitrosopumilaceae</taxon>
        <taxon>Nitrosopumilus</taxon>
    </lineage>
</organism>
<dbReference type="EMBL" id="CP011070">
    <property type="protein sequence ID" value="AJW69705.1"/>
    <property type="molecule type" value="Genomic_DNA"/>
</dbReference>
<dbReference type="RefSeq" id="WP_048114357.1">
    <property type="nucleotide sequence ID" value="NZ_CP011070.1"/>
</dbReference>
<feature type="transmembrane region" description="Helical" evidence="1">
    <location>
        <begin position="234"/>
        <end position="254"/>
    </location>
</feature>
<sequence>MLSKIVLGIFVILSFSFSSVYAVEPILITSSGVADKIIFDGKWSDNLEWKTSSYDQFHFADDNSKIVLRSAHQDDFIYIQINAVSDFTLDKGSDSATLCFDSKNDKSSISKNDDYCFFTTLNGKNSFTYQGGSPVSLNGNFKKIQNHKDYIAIGNVSGKYDRYDAKPHPTYEFKIPIDLLGRSDNYGFYFSTFDANSYKKYSWPKQLDTSSPLKIPSPSQWGDIISPDKSLPEFNYSIFLLFIIPIFLITSFITKNRISKVYFH</sequence>
<evidence type="ECO:0000313" key="3">
    <source>
        <dbReference type="Proteomes" id="UP000032408"/>
    </source>
</evidence>
<dbReference type="GeneID" id="24819262"/>
<proteinExistence type="predicted"/>
<keyword evidence="3" id="KW-1185">Reference proteome</keyword>
<dbReference type="STRING" id="1580092.NADRNF5_0005"/>
<evidence type="ECO:0000313" key="2">
    <source>
        <dbReference type="EMBL" id="AJW69705.1"/>
    </source>
</evidence>
<evidence type="ECO:0008006" key="4">
    <source>
        <dbReference type="Google" id="ProtNLM"/>
    </source>
</evidence>
<dbReference type="Proteomes" id="UP000032408">
    <property type="component" value="Chromosome"/>
</dbReference>
<keyword evidence="1" id="KW-0472">Membrane</keyword>
<evidence type="ECO:0000256" key="1">
    <source>
        <dbReference type="SAM" id="Phobius"/>
    </source>
</evidence>
<name>A0A0D5C054_9ARCH</name>
<accession>A0A0D5C054</accession>
<reference evidence="2 3" key="2">
    <citation type="journal article" date="2016" name="ISME J.">
        <title>Physiological and genomic characterization of two novel marine thaumarchaeal strains indicates niche differentiation.</title>
        <authorList>
            <person name="Bayer B."/>
            <person name="Vojvoda J."/>
            <person name="Offre P."/>
            <person name="Alves R.J."/>
            <person name="Elisabeth N.H."/>
            <person name="Garcia J.A."/>
            <person name="Volland J.M."/>
            <person name="Srivastava A."/>
            <person name="Schleper C."/>
            <person name="Herndl G.J."/>
        </authorList>
    </citation>
    <scope>NUCLEOTIDE SEQUENCE [LARGE SCALE GENOMIC DNA]</scope>
    <source>
        <strain evidence="2 3">NF5</strain>
    </source>
</reference>
<gene>
    <name evidence="2" type="ORF">NADRNF5_0005</name>
</gene>
<dbReference type="AlphaFoldDB" id="A0A0D5C054"/>